<dbReference type="InterPro" id="IPR013783">
    <property type="entry name" value="Ig-like_fold"/>
</dbReference>
<dbReference type="AlphaFoldDB" id="R7UUB4"/>
<dbReference type="SUPFAM" id="SSF48726">
    <property type="entry name" value="Immunoglobulin"/>
    <property type="match status" value="2"/>
</dbReference>
<keyword evidence="5" id="KW-1185">Reference proteome</keyword>
<dbReference type="EMBL" id="AMQN01006250">
    <property type="status" value="NOT_ANNOTATED_CDS"/>
    <property type="molecule type" value="Genomic_DNA"/>
</dbReference>
<reference evidence="3 5" key="2">
    <citation type="journal article" date="2013" name="Nature">
        <title>Insights into bilaterian evolution from three spiralian genomes.</title>
        <authorList>
            <person name="Simakov O."/>
            <person name="Marletaz F."/>
            <person name="Cho S.J."/>
            <person name="Edsinger-Gonzales E."/>
            <person name="Havlak P."/>
            <person name="Hellsten U."/>
            <person name="Kuo D.H."/>
            <person name="Larsson T."/>
            <person name="Lv J."/>
            <person name="Arendt D."/>
            <person name="Savage R."/>
            <person name="Osoegawa K."/>
            <person name="de Jong P."/>
            <person name="Grimwood J."/>
            <person name="Chapman J.A."/>
            <person name="Shapiro H."/>
            <person name="Aerts A."/>
            <person name="Otillar R.P."/>
            <person name="Terry A.Y."/>
            <person name="Boore J.L."/>
            <person name="Grigoriev I.V."/>
            <person name="Lindberg D.R."/>
            <person name="Seaver E.C."/>
            <person name="Weisblat D.A."/>
            <person name="Putnam N.H."/>
            <person name="Rokhsar D.S."/>
        </authorList>
    </citation>
    <scope>NUCLEOTIDE SEQUENCE</scope>
    <source>
        <strain evidence="3 5">I ESC-2004</strain>
    </source>
</reference>
<dbReference type="InterPro" id="IPR007110">
    <property type="entry name" value="Ig-like_dom"/>
</dbReference>
<feature type="chain" id="PRO_5008788393" description="Ig-like domain-containing protein" evidence="1">
    <location>
        <begin position="24"/>
        <end position="449"/>
    </location>
</feature>
<dbReference type="InterPro" id="IPR013106">
    <property type="entry name" value="Ig_V-set"/>
</dbReference>
<evidence type="ECO:0000313" key="3">
    <source>
        <dbReference type="EMBL" id="ELU09785.1"/>
    </source>
</evidence>
<evidence type="ECO:0000313" key="4">
    <source>
        <dbReference type="EnsemblMetazoa" id="CapteP220857"/>
    </source>
</evidence>
<dbReference type="EnsemblMetazoa" id="CapteT220857">
    <property type="protein sequence ID" value="CapteP220857"/>
    <property type="gene ID" value="CapteG220857"/>
</dbReference>
<evidence type="ECO:0000256" key="1">
    <source>
        <dbReference type="SAM" id="SignalP"/>
    </source>
</evidence>
<evidence type="ECO:0000259" key="2">
    <source>
        <dbReference type="PROSITE" id="PS50835"/>
    </source>
</evidence>
<dbReference type="Proteomes" id="UP000014760">
    <property type="component" value="Unassembled WGS sequence"/>
</dbReference>
<dbReference type="OrthoDB" id="6478865at2759"/>
<dbReference type="PANTHER" id="PTHR45889:SF8">
    <property type="entry name" value="IG-LIKE DOMAIN-CONTAINING PROTEIN"/>
    <property type="match status" value="1"/>
</dbReference>
<accession>R7UUB4</accession>
<dbReference type="HOGENOM" id="CLU_051916_0_0_1"/>
<reference evidence="5" key="1">
    <citation type="submission" date="2012-12" db="EMBL/GenBank/DDBJ databases">
        <authorList>
            <person name="Hellsten U."/>
            <person name="Grimwood J."/>
            <person name="Chapman J.A."/>
            <person name="Shapiro H."/>
            <person name="Aerts A."/>
            <person name="Otillar R.P."/>
            <person name="Terry A.Y."/>
            <person name="Boore J.L."/>
            <person name="Simakov O."/>
            <person name="Marletaz F."/>
            <person name="Cho S.-J."/>
            <person name="Edsinger-Gonzales E."/>
            <person name="Havlak P."/>
            <person name="Kuo D.-H."/>
            <person name="Larsson T."/>
            <person name="Lv J."/>
            <person name="Arendt D."/>
            <person name="Savage R."/>
            <person name="Osoegawa K."/>
            <person name="de Jong P."/>
            <person name="Lindberg D.R."/>
            <person name="Seaver E.C."/>
            <person name="Weisblat D.A."/>
            <person name="Putnam N.H."/>
            <person name="Grigoriev I.V."/>
            <person name="Rokhsar D.S."/>
        </authorList>
    </citation>
    <scope>NUCLEOTIDE SEQUENCE</scope>
    <source>
        <strain evidence="5">I ESC-2004</strain>
    </source>
</reference>
<keyword evidence="1" id="KW-0732">Signal</keyword>
<dbReference type="Gene3D" id="2.60.40.10">
    <property type="entry name" value="Immunoglobulins"/>
    <property type="match status" value="2"/>
</dbReference>
<sequence length="449" mass="51409">MASGIDIRCFIAVLLLQFKSGWPQSFHMLNRGSTYVMNEGEPLDLECEFYASEYDLFNNPLLWRKTQLEEETQINMMRNLNTPYRETKRFDVKFDQQNPHYTLTLSINSLTRQDSGNYTCEIRGPQSAVQGLVTHQVYVRVPVTSIYLGVKNITWGDEQRAIHRDSSTDTVTFKANTASFLQCAAQGGYPPPGIRIFVGRKDVTDTFKMRQTTLLTGERGLRVMEYSSHVWTDAFIARAGDDGRRLKCSVTVSGQDSLSTMTRIKVNYAPFITCYPSYAYVGETNVDIKCTVRAQPSLTDYGWIIDSNGTKVGKGEVINEYWTLLKDDDVLPGEDMLAKLYLRKVYKSSFRTYIIIAENDIAVKKQEVDLIQYDRTTPRPPPVTTTSKKDRNTGSVNRQTGFYLFGSASSVYSSYRAYYIVFLMFLYKVCFKMKFYLHFECVIRGISNK</sequence>
<gene>
    <name evidence="3" type="ORF">CAPTEDRAFT_220857</name>
</gene>
<dbReference type="PANTHER" id="PTHR45889">
    <property type="entry name" value="IG-LIKE DOMAIN-CONTAINING PROTEIN"/>
    <property type="match status" value="1"/>
</dbReference>
<proteinExistence type="predicted"/>
<feature type="signal peptide" evidence="1">
    <location>
        <begin position="1"/>
        <end position="23"/>
    </location>
</feature>
<dbReference type="SMART" id="SM00409">
    <property type="entry name" value="IG"/>
    <property type="match status" value="1"/>
</dbReference>
<reference evidence="4" key="3">
    <citation type="submission" date="2015-06" db="UniProtKB">
        <authorList>
            <consortium name="EnsemblMetazoa"/>
        </authorList>
    </citation>
    <scope>IDENTIFICATION</scope>
</reference>
<organism evidence="3">
    <name type="scientific">Capitella teleta</name>
    <name type="common">Polychaete worm</name>
    <dbReference type="NCBI Taxonomy" id="283909"/>
    <lineage>
        <taxon>Eukaryota</taxon>
        <taxon>Metazoa</taxon>
        <taxon>Spiralia</taxon>
        <taxon>Lophotrochozoa</taxon>
        <taxon>Annelida</taxon>
        <taxon>Polychaeta</taxon>
        <taxon>Sedentaria</taxon>
        <taxon>Scolecida</taxon>
        <taxon>Capitellidae</taxon>
        <taxon>Capitella</taxon>
    </lineage>
</organism>
<dbReference type="EMBL" id="KB297953">
    <property type="protein sequence ID" value="ELU09785.1"/>
    <property type="molecule type" value="Genomic_DNA"/>
</dbReference>
<name>R7UUB4_CAPTE</name>
<dbReference type="PROSITE" id="PS50835">
    <property type="entry name" value="IG_LIKE"/>
    <property type="match status" value="1"/>
</dbReference>
<dbReference type="Pfam" id="PF07686">
    <property type="entry name" value="V-set"/>
    <property type="match status" value="1"/>
</dbReference>
<evidence type="ECO:0000313" key="5">
    <source>
        <dbReference type="Proteomes" id="UP000014760"/>
    </source>
</evidence>
<feature type="domain" description="Ig-like" evidence="2">
    <location>
        <begin position="23"/>
        <end position="130"/>
    </location>
</feature>
<dbReference type="InterPro" id="IPR036179">
    <property type="entry name" value="Ig-like_dom_sf"/>
</dbReference>
<dbReference type="InterPro" id="IPR003599">
    <property type="entry name" value="Ig_sub"/>
</dbReference>
<protein>
    <recommendedName>
        <fullName evidence="2">Ig-like domain-containing protein</fullName>
    </recommendedName>
</protein>